<evidence type="ECO:0000313" key="6">
    <source>
        <dbReference type="Proteomes" id="UP000663970"/>
    </source>
</evidence>
<dbReference type="Gene3D" id="1.10.3730.20">
    <property type="match status" value="1"/>
</dbReference>
<evidence type="ECO:0000256" key="1">
    <source>
        <dbReference type="ARBA" id="ARBA00004127"/>
    </source>
</evidence>
<keyword evidence="3" id="KW-0812">Transmembrane</keyword>
<feature type="transmembrane region" description="Helical" evidence="3">
    <location>
        <begin position="181"/>
        <end position="200"/>
    </location>
</feature>
<feature type="transmembrane region" description="Helical" evidence="3">
    <location>
        <begin position="66"/>
        <end position="87"/>
    </location>
</feature>
<feature type="transmembrane region" description="Helical" evidence="3">
    <location>
        <begin position="212"/>
        <end position="232"/>
    </location>
</feature>
<feature type="transmembrane region" description="Helical" evidence="3">
    <location>
        <begin position="244"/>
        <end position="261"/>
    </location>
</feature>
<feature type="transmembrane region" description="Helical" evidence="3">
    <location>
        <begin position="267"/>
        <end position="285"/>
    </location>
</feature>
<dbReference type="SUPFAM" id="SSF103481">
    <property type="entry name" value="Multidrug resistance efflux transporter EmrE"/>
    <property type="match status" value="2"/>
</dbReference>
<feature type="transmembrane region" description="Helical" evidence="3">
    <location>
        <begin position="121"/>
        <end position="141"/>
    </location>
</feature>
<sequence>MKYAGALFIMTAAVFWGLTGGIADVLMEKGWSAGVISFYRGAVGLICALGWFLLKPRKNRPRSKSLFGWAVLAGIGVAGNFTLYFLSIEASSIAVAAILMYTAPIFVLLSSFLLGMEKSSWLKWGCIASVLTGIVLLTGAYKSGGAAVTPAGALTGLGAGLSYALFIFGFKKSSAKGSAPATLTIAFLAFCAILFVYMDIPEAASVLTSGDLPLFILLGLIGAGLSFALYIYGIKRTAPTTASIIAMVEPVTASLFGVLILEDSLSLIQSVGMGIILITITLLSFKQADE</sequence>
<feature type="transmembrane region" description="Helical" evidence="3">
    <location>
        <begin position="93"/>
        <end position="114"/>
    </location>
</feature>
<dbReference type="Proteomes" id="UP000663970">
    <property type="component" value="Unassembled WGS sequence"/>
</dbReference>
<dbReference type="EMBL" id="JAEKJY010000001">
    <property type="protein sequence ID" value="MBN8234035.1"/>
    <property type="molecule type" value="Genomic_DNA"/>
</dbReference>
<keyword evidence="3" id="KW-1133">Transmembrane helix</keyword>
<evidence type="ECO:0000256" key="2">
    <source>
        <dbReference type="ARBA" id="ARBA00007362"/>
    </source>
</evidence>
<reference evidence="5 6" key="1">
    <citation type="submission" date="2020-12" db="EMBL/GenBank/DDBJ databases">
        <title>Oil enriched cultivation method for isolating marine PHA-producing bacteria.</title>
        <authorList>
            <person name="Zheng W."/>
            <person name="Yu S."/>
            <person name="Huang Y."/>
        </authorList>
    </citation>
    <scope>NUCLEOTIDE SEQUENCE [LARGE SCALE GENOMIC DNA]</scope>
    <source>
        <strain evidence="5 6">SY-2-6</strain>
    </source>
</reference>
<dbReference type="PANTHER" id="PTHR22911:SF79">
    <property type="entry name" value="MOBA-LIKE NTP TRANSFERASE DOMAIN-CONTAINING PROTEIN"/>
    <property type="match status" value="1"/>
</dbReference>
<gene>
    <name evidence="5" type="ORF">JF544_02205</name>
</gene>
<keyword evidence="3" id="KW-0472">Membrane</keyword>
<feature type="domain" description="EamA" evidence="4">
    <location>
        <begin position="5"/>
        <end position="138"/>
    </location>
</feature>
<dbReference type="InterPro" id="IPR000620">
    <property type="entry name" value="EamA_dom"/>
</dbReference>
<proteinExistence type="inferred from homology"/>
<comment type="caution">
    <text evidence="5">The sequence shown here is derived from an EMBL/GenBank/DDBJ whole genome shotgun (WGS) entry which is preliminary data.</text>
</comment>
<feature type="domain" description="EamA" evidence="4">
    <location>
        <begin position="152"/>
        <end position="284"/>
    </location>
</feature>
<name>A0ABS3DRQ8_9BACI</name>
<dbReference type="InterPro" id="IPR037185">
    <property type="entry name" value="EmrE-like"/>
</dbReference>
<evidence type="ECO:0000256" key="3">
    <source>
        <dbReference type="SAM" id="Phobius"/>
    </source>
</evidence>
<dbReference type="Pfam" id="PF00892">
    <property type="entry name" value="EamA"/>
    <property type="match status" value="2"/>
</dbReference>
<protein>
    <submittedName>
        <fullName evidence="5">EamA family transporter</fullName>
    </submittedName>
</protein>
<dbReference type="PANTHER" id="PTHR22911">
    <property type="entry name" value="ACYL-MALONYL CONDENSING ENZYME-RELATED"/>
    <property type="match status" value="1"/>
</dbReference>
<evidence type="ECO:0000313" key="5">
    <source>
        <dbReference type="EMBL" id="MBN8234035.1"/>
    </source>
</evidence>
<keyword evidence="6" id="KW-1185">Reference proteome</keyword>
<comment type="subcellular location">
    <subcellularLocation>
        <location evidence="1">Endomembrane system</location>
        <topology evidence="1">Multi-pass membrane protein</topology>
    </subcellularLocation>
</comment>
<evidence type="ECO:0000259" key="4">
    <source>
        <dbReference type="Pfam" id="PF00892"/>
    </source>
</evidence>
<feature type="transmembrane region" description="Helical" evidence="3">
    <location>
        <begin position="147"/>
        <end position="169"/>
    </location>
</feature>
<dbReference type="RefSeq" id="WP_206932150.1">
    <property type="nucleotide sequence ID" value="NZ_JAEKJY010000001.1"/>
</dbReference>
<comment type="similarity">
    <text evidence="2">Belongs to the EamA transporter family.</text>
</comment>
<feature type="transmembrane region" description="Helical" evidence="3">
    <location>
        <begin position="30"/>
        <end position="54"/>
    </location>
</feature>
<organism evidence="5 6">
    <name type="scientific">Halobacillus kuroshimensis</name>
    <dbReference type="NCBI Taxonomy" id="302481"/>
    <lineage>
        <taxon>Bacteria</taxon>
        <taxon>Bacillati</taxon>
        <taxon>Bacillota</taxon>
        <taxon>Bacilli</taxon>
        <taxon>Bacillales</taxon>
        <taxon>Bacillaceae</taxon>
        <taxon>Halobacillus</taxon>
    </lineage>
</organism>
<accession>A0ABS3DRQ8</accession>